<accession>A0A4Y7PYZ4</accession>
<dbReference type="Proteomes" id="UP000294933">
    <property type="component" value="Unassembled WGS sequence"/>
</dbReference>
<evidence type="ECO:0000256" key="2">
    <source>
        <dbReference type="ARBA" id="ARBA00005959"/>
    </source>
</evidence>
<dbReference type="GO" id="GO:0050577">
    <property type="term" value="F:GDP-L-fucose synthase activity"/>
    <property type="evidence" value="ECO:0007669"/>
    <property type="project" value="UniProtKB-EC"/>
</dbReference>
<dbReference type="CDD" id="cd05239">
    <property type="entry name" value="GDP_FS_SDR_e"/>
    <property type="match status" value="1"/>
</dbReference>
<proteinExistence type="inferred from homology"/>
<dbReference type="OrthoDB" id="202470at2759"/>
<dbReference type="Pfam" id="PF01370">
    <property type="entry name" value="Epimerase"/>
    <property type="match status" value="1"/>
</dbReference>
<evidence type="ECO:0000256" key="5">
    <source>
        <dbReference type="ARBA" id="ARBA00023002"/>
    </source>
</evidence>
<reference evidence="8 9" key="1">
    <citation type="submission" date="2018-06" db="EMBL/GenBank/DDBJ databases">
        <title>A transcriptomic atlas of mushroom development highlights an independent origin of complex multicellularity.</title>
        <authorList>
            <consortium name="DOE Joint Genome Institute"/>
            <person name="Krizsan K."/>
            <person name="Almasi E."/>
            <person name="Merenyi Z."/>
            <person name="Sahu N."/>
            <person name="Viragh M."/>
            <person name="Koszo T."/>
            <person name="Mondo S."/>
            <person name="Kiss B."/>
            <person name="Balint B."/>
            <person name="Kues U."/>
            <person name="Barry K."/>
            <person name="Hegedus J.C."/>
            <person name="Henrissat B."/>
            <person name="Johnson J."/>
            <person name="Lipzen A."/>
            <person name="Ohm R."/>
            <person name="Nagy I."/>
            <person name="Pangilinan J."/>
            <person name="Yan J."/>
            <person name="Xiong Y."/>
            <person name="Grigoriev I.V."/>
            <person name="Hibbett D.S."/>
            <person name="Nagy L.G."/>
        </authorList>
    </citation>
    <scope>NUCLEOTIDE SEQUENCE [LARGE SCALE GENOMIC DNA]</scope>
    <source>
        <strain evidence="8 9">SZMC22713</strain>
    </source>
</reference>
<feature type="domain" description="NAD-dependent epimerase/dehydratase" evidence="7">
    <location>
        <begin position="5"/>
        <end position="243"/>
    </location>
</feature>
<evidence type="ECO:0000256" key="1">
    <source>
        <dbReference type="ARBA" id="ARBA00004883"/>
    </source>
</evidence>
<dbReference type="SUPFAM" id="SSF51735">
    <property type="entry name" value="NAD(P)-binding Rossmann-fold domains"/>
    <property type="match status" value="1"/>
</dbReference>
<keyword evidence="4" id="KW-0521">NADP</keyword>
<evidence type="ECO:0000259" key="7">
    <source>
        <dbReference type="Pfam" id="PF01370"/>
    </source>
</evidence>
<gene>
    <name evidence="8" type="ORF">BD410DRAFT_829502</name>
</gene>
<keyword evidence="5" id="KW-0560">Oxidoreductase</keyword>
<protein>
    <recommendedName>
        <fullName evidence="3">GDP-L-fucose synthase</fullName>
        <ecNumber evidence="3">1.1.1.271</ecNumber>
    </recommendedName>
</protein>
<dbReference type="AlphaFoldDB" id="A0A4Y7PYZ4"/>
<dbReference type="PANTHER" id="PTHR43238">
    <property type="entry name" value="GDP-L-FUCOSE SYNTHASE"/>
    <property type="match status" value="1"/>
</dbReference>
<dbReference type="GO" id="GO:0016853">
    <property type="term" value="F:isomerase activity"/>
    <property type="evidence" value="ECO:0007669"/>
    <property type="project" value="UniProtKB-KW"/>
</dbReference>
<name>A0A4Y7PYZ4_9AGAM</name>
<dbReference type="InterPro" id="IPR001509">
    <property type="entry name" value="Epimerase_deHydtase"/>
</dbReference>
<comment type="similarity">
    <text evidence="2">Belongs to the NAD(P)-dependent epimerase/dehydratase family. Fucose synthase subfamily.</text>
</comment>
<evidence type="ECO:0000256" key="4">
    <source>
        <dbReference type="ARBA" id="ARBA00022857"/>
    </source>
</evidence>
<keyword evidence="6" id="KW-0413">Isomerase</keyword>
<dbReference type="Gene3D" id="3.90.25.10">
    <property type="entry name" value="UDP-galactose 4-epimerase, domain 1"/>
    <property type="match status" value="1"/>
</dbReference>
<dbReference type="UniPathway" id="UPA00128">
    <property type="reaction ID" value="UER00191"/>
</dbReference>
<evidence type="ECO:0000256" key="6">
    <source>
        <dbReference type="ARBA" id="ARBA00023235"/>
    </source>
</evidence>
<dbReference type="GO" id="GO:0042351">
    <property type="term" value="P:'de novo' GDP-L-fucose biosynthetic process"/>
    <property type="evidence" value="ECO:0007669"/>
    <property type="project" value="UniProtKB-UniPathway"/>
</dbReference>
<evidence type="ECO:0000256" key="3">
    <source>
        <dbReference type="ARBA" id="ARBA00012371"/>
    </source>
</evidence>
<dbReference type="InterPro" id="IPR036291">
    <property type="entry name" value="NAD(P)-bd_dom_sf"/>
</dbReference>
<dbReference type="EC" id="1.1.1.271" evidence="3"/>
<comment type="pathway">
    <text evidence="1">Nucleotide-sugar biosynthesis; GDP-L-fucose biosynthesis via de novo pathway; GDP-L-fucose from GDP-alpha-D-mannose: step 2/2.</text>
</comment>
<evidence type="ECO:0000313" key="8">
    <source>
        <dbReference type="EMBL" id="TDL20614.1"/>
    </source>
</evidence>
<keyword evidence="9" id="KW-1185">Reference proteome</keyword>
<evidence type="ECO:0000313" key="9">
    <source>
        <dbReference type="Proteomes" id="UP000294933"/>
    </source>
</evidence>
<dbReference type="EMBL" id="ML170186">
    <property type="protein sequence ID" value="TDL20614.1"/>
    <property type="molecule type" value="Genomic_DNA"/>
</dbReference>
<dbReference type="VEuPathDB" id="FungiDB:BD410DRAFT_829502"/>
<sequence length="346" mass="39098">MSKVILVTGGSGLVGQALQHVLNDTESDPAFRAQPDETWHFATSKEADLRCPEQTRQLFEKYKPTHVIHLAALVGGLFKNMSHNLTFLRDNIRINDNVLSSAHDADVTKVISCLSTCVFPDEKGLRDLYPLTEQKIHIGPPHPSNFGYSHAKRLVDIQNHAYKQEFGRNYTSAIPTNVFGPYDNFDLRDSHVIPGLMHKAYLAEKSGTVFQPSGSGKPLRQFIYSRDLAKLFVWMLRNYDDVEPVILSVPEEQEVSIEYVVDSVVKAFQKNRASTDPSKPFDVKIEWNRAAADGQFRKPASNEKLATLLKESGVQFEFTPFEQALHETVDWFVKNYDSARTGVNKQ</sequence>
<organism evidence="8 9">
    <name type="scientific">Rickenella mellea</name>
    <dbReference type="NCBI Taxonomy" id="50990"/>
    <lineage>
        <taxon>Eukaryota</taxon>
        <taxon>Fungi</taxon>
        <taxon>Dikarya</taxon>
        <taxon>Basidiomycota</taxon>
        <taxon>Agaricomycotina</taxon>
        <taxon>Agaricomycetes</taxon>
        <taxon>Hymenochaetales</taxon>
        <taxon>Rickenellaceae</taxon>
        <taxon>Rickenella</taxon>
    </lineage>
</organism>
<dbReference type="PANTHER" id="PTHR43238:SF1">
    <property type="entry name" value="GDP-L-FUCOSE SYNTHASE"/>
    <property type="match status" value="1"/>
</dbReference>
<dbReference type="InterPro" id="IPR028614">
    <property type="entry name" value="GDP_fucose/colitose_synth"/>
</dbReference>
<dbReference type="Gene3D" id="3.40.50.720">
    <property type="entry name" value="NAD(P)-binding Rossmann-like Domain"/>
    <property type="match status" value="1"/>
</dbReference>
<dbReference type="STRING" id="50990.A0A4Y7PYZ4"/>